<name>A0A6G1ICN4_9PLEO</name>
<dbReference type="Proteomes" id="UP000799291">
    <property type="component" value="Unassembled WGS sequence"/>
</dbReference>
<sequence>EQWYPVKVDRVNKASICDNLRIHLCEDAEAKIGAKNGVAVRKIRFISRPNLDKLYYLIVLFLTSK</sequence>
<dbReference type="AlphaFoldDB" id="A0A6G1ICN4"/>
<protein>
    <submittedName>
        <fullName evidence="1">Uncharacterized protein</fullName>
    </submittedName>
</protein>
<gene>
    <name evidence="1" type="ORF">K458DRAFT_323081</name>
</gene>
<dbReference type="OrthoDB" id="3782775at2759"/>
<accession>A0A6G1ICN4</accession>
<reference evidence="1" key="1">
    <citation type="journal article" date="2020" name="Stud. Mycol.">
        <title>101 Dothideomycetes genomes: a test case for predicting lifestyles and emergence of pathogens.</title>
        <authorList>
            <person name="Haridas S."/>
            <person name="Albert R."/>
            <person name="Binder M."/>
            <person name="Bloem J."/>
            <person name="Labutti K."/>
            <person name="Salamov A."/>
            <person name="Andreopoulos B."/>
            <person name="Baker S."/>
            <person name="Barry K."/>
            <person name="Bills G."/>
            <person name="Bluhm B."/>
            <person name="Cannon C."/>
            <person name="Castanera R."/>
            <person name="Culley D."/>
            <person name="Daum C."/>
            <person name="Ezra D."/>
            <person name="Gonzalez J."/>
            <person name="Henrissat B."/>
            <person name="Kuo A."/>
            <person name="Liang C."/>
            <person name="Lipzen A."/>
            <person name="Lutzoni F."/>
            <person name="Magnuson J."/>
            <person name="Mondo S."/>
            <person name="Nolan M."/>
            <person name="Ohm R."/>
            <person name="Pangilinan J."/>
            <person name="Park H.-J."/>
            <person name="Ramirez L."/>
            <person name="Alfaro M."/>
            <person name="Sun H."/>
            <person name="Tritt A."/>
            <person name="Yoshinaga Y."/>
            <person name="Zwiers L.-H."/>
            <person name="Turgeon B."/>
            <person name="Goodwin S."/>
            <person name="Spatafora J."/>
            <person name="Crous P."/>
            <person name="Grigoriev I."/>
        </authorList>
    </citation>
    <scope>NUCLEOTIDE SEQUENCE</scope>
    <source>
        <strain evidence="1">CBS 122367</strain>
    </source>
</reference>
<dbReference type="EMBL" id="MU005642">
    <property type="protein sequence ID" value="KAF2675997.1"/>
    <property type="molecule type" value="Genomic_DNA"/>
</dbReference>
<evidence type="ECO:0000313" key="2">
    <source>
        <dbReference type="Proteomes" id="UP000799291"/>
    </source>
</evidence>
<keyword evidence="2" id="KW-1185">Reference proteome</keyword>
<organism evidence="1 2">
    <name type="scientific">Lentithecium fluviatile CBS 122367</name>
    <dbReference type="NCBI Taxonomy" id="1168545"/>
    <lineage>
        <taxon>Eukaryota</taxon>
        <taxon>Fungi</taxon>
        <taxon>Dikarya</taxon>
        <taxon>Ascomycota</taxon>
        <taxon>Pezizomycotina</taxon>
        <taxon>Dothideomycetes</taxon>
        <taxon>Pleosporomycetidae</taxon>
        <taxon>Pleosporales</taxon>
        <taxon>Massarineae</taxon>
        <taxon>Lentitheciaceae</taxon>
        <taxon>Lentithecium</taxon>
    </lineage>
</organism>
<proteinExistence type="predicted"/>
<evidence type="ECO:0000313" key="1">
    <source>
        <dbReference type="EMBL" id="KAF2675997.1"/>
    </source>
</evidence>
<feature type="non-terminal residue" evidence="1">
    <location>
        <position position="1"/>
    </location>
</feature>